<dbReference type="InterPro" id="IPR012677">
    <property type="entry name" value="Nucleotide-bd_a/b_plait_sf"/>
</dbReference>
<accession>A0A2G8K6K6</accession>
<feature type="region of interest" description="Disordered" evidence="2">
    <location>
        <begin position="85"/>
        <end position="121"/>
    </location>
</feature>
<feature type="domain" description="RRM" evidence="3">
    <location>
        <begin position="14"/>
        <end position="87"/>
    </location>
</feature>
<feature type="region of interest" description="Disordered" evidence="2">
    <location>
        <begin position="142"/>
        <end position="166"/>
    </location>
</feature>
<dbReference type="SMART" id="SM00360">
    <property type="entry name" value="RRM"/>
    <property type="match status" value="1"/>
</dbReference>
<reference evidence="4 5" key="1">
    <citation type="journal article" date="2017" name="PLoS Biol.">
        <title>The sea cucumber genome provides insights into morphological evolution and visceral regeneration.</title>
        <authorList>
            <person name="Zhang X."/>
            <person name="Sun L."/>
            <person name="Yuan J."/>
            <person name="Sun Y."/>
            <person name="Gao Y."/>
            <person name="Zhang L."/>
            <person name="Li S."/>
            <person name="Dai H."/>
            <person name="Hamel J.F."/>
            <person name="Liu C."/>
            <person name="Yu Y."/>
            <person name="Liu S."/>
            <person name="Lin W."/>
            <person name="Guo K."/>
            <person name="Jin S."/>
            <person name="Xu P."/>
            <person name="Storey K.B."/>
            <person name="Huan P."/>
            <person name="Zhang T."/>
            <person name="Zhou Y."/>
            <person name="Zhang J."/>
            <person name="Lin C."/>
            <person name="Li X."/>
            <person name="Xing L."/>
            <person name="Huo D."/>
            <person name="Sun M."/>
            <person name="Wang L."/>
            <person name="Mercier A."/>
            <person name="Li F."/>
            <person name="Yang H."/>
            <person name="Xiang J."/>
        </authorList>
    </citation>
    <scope>NUCLEOTIDE SEQUENCE [LARGE SCALE GENOMIC DNA]</scope>
    <source>
        <strain evidence="4">Shaxun</strain>
        <tissue evidence="4">Muscle</tissue>
    </source>
</reference>
<keyword evidence="1" id="KW-0694">RNA-binding</keyword>
<dbReference type="EMBL" id="MRZV01000840">
    <property type="protein sequence ID" value="PIK43583.1"/>
    <property type="molecule type" value="Genomic_DNA"/>
</dbReference>
<evidence type="ECO:0000313" key="5">
    <source>
        <dbReference type="Proteomes" id="UP000230750"/>
    </source>
</evidence>
<dbReference type="InterPro" id="IPR000504">
    <property type="entry name" value="RRM_dom"/>
</dbReference>
<dbReference type="Proteomes" id="UP000230750">
    <property type="component" value="Unassembled WGS sequence"/>
</dbReference>
<evidence type="ECO:0000256" key="2">
    <source>
        <dbReference type="SAM" id="MobiDB-lite"/>
    </source>
</evidence>
<dbReference type="InterPro" id="IPR035979">
    <property type="entry name" value="RBD_domain_sf"/>
</dbReference>
<dbReference type="PROSITE" id="PS50102">
    <property type="entry name" value="RRM"/>
    <property type="match status" value="1"/>
</dbReference>
<dbReference type="STRING" id="307972.A0A2G8K6K6"/>
<evidence type="ECO:0000259" key="3">
    <source>
        <dbReference type="PROSITE" id="PS50102"/>
    </source>
</evidence>
<dbReference type="PANTHER" id="PTHR23147">
    <property type="entry name" value="SERINE/ARGININE RICH SPLICING FACTOR"/>
    <property type="match status" value="1"/>
</dbReference>
<dbReference type="OrthoDB" id="5970at2759"/>
<evidence type="ECO:0000256" key="1">
    <source>
        <dbReference type="PROSITE-ProRule" id="PRU00176"/>
    </source>
</evidence>
<comment type="caution">
    <text evidence="4">The sequence shown here is derived from an EMBL/GenBank/DDBJ whole genome shotgun (WGS) entry which is preliminary data.</text>
</comment>
<evidence type="ECO:0000313" key="4">
    <source>
        <dbReference type="EMBL" id="PIK43583.1"/>
    </source>
</evidence>
<protein>
    <recommendedName>
        <fullName evidence="3">RRM domain-containing protein</fullName>
    </recommendedName>
</protein>
<feature type="compositionally biased region" description="Gly residues" evidence="2">
    <location>
        <begin position="102"/>
        <end position="120"/>
    </location>
</feature>
<dbReference type="CDD" id="cd12373">
    <property type="entry name" value="RRM_SRSF3_like"/>
    <property type="match status" value="1"/>
</dbReference>
<sequence>MMAAHYRDKGPLDCKIYVGNLGPRCPKQELETEFGRYGRLRNVWVARNPPGFAFVEYENGHDADCAVKYINNSMICGRRVLVEKSSGESRHGRFGGPSRSRSGGGGGGSSRDGGSYGRYGGRYRDSGDSRVAFLAWLGTCGATDKRADDSSGSSQVRGTSLHEVSC</sequence>
<keyword evidence="5" id="KW-1185">Reference proteome</keyword>
<dbReference type="GO" id="GO:0003723">
    <property type="term" value="F:RNA binding"/>
    <property type="evidence" value="ECO:0007669"/>
    <property type="project" value="UniProtKB-UniRule"/>
</dbReference>
<organism evidence="4 5">
    <name type="scientific">Stichopus japonicus</name>
    <name type="common">Sea cucumber</name>
    <dbReference type="NCBI Taxonomy" id="307972"/>
    <lineage>
        <taxon>Eukaryota</taxon>
        <taxon>Metazoa</taxon>
        <taxon>Echinodermata</taxon>
        <taxon>Eleutherozoa</taxon>
        <taxon>Echinozoa</taxon>
        <taxon>Holothuroidea</taxon>
        <taxon>Aspidochirotacea</taxon>
        <taxon>Aspidochirotida</taxon>
        <taxon>Stichopodidae</taxon>
        <taxon>Apostichopus</taxon>
    </lineage>
</organism>
<dbReference type="InterPro" id="IPR050907">
    <property type="entry name" value="SRSF"/>
</dbReference>
<dbReference type="Gene3D" id="3.30.70.330">
    <property type="match status" value="1"/>
</dbReference>
<proteinExistence type="predicted"/>
<dbReference type="Pfam" id="PF00076">
    <property type="entry name" value="RRM_1"/>
    <property type="match status" value="1"/>
</dbReference>
<gene>
    <name evidence="4" type="ORF">BSL78_19555</name>
</gene>
<dbReference type="AlphaFoldDB" id="A0A2G8K6K6"/>
<name>A0A2G8K6K6_STIJA</name>
<dbReference type="SUPFAM" id="SSF54928">
    <property type="entry name" value="RNA-binding domain, RBD"/>
    <property type="match status" value="1"/>
</dbReference>